<sequence length="128" mass="13678">MSKLPVKGLPSGDGGRLLVRVHDHYKVGIERYDIAKLANTENGKSLLVLVLGHDDAGAIFMPYDIRRALGVDKGGKLDFSIEKVGKCGKLRWYFTTPDPAVHVPAWIAAVALGLSILGAILGAVSLLC</sequence>
<keyword evidence="3" id="KW-1185">Reference proteome</keyword>
<protein>
    <submittedName>
        <fullName evidence="2">Uncharacterized protein</fullName>
    </submittedName>
</protein>
<feature type="transmembrane region" description="Helical" evidence="1">
    <location>
        <begin position="105"/>
        <end position="127"/>
    </location>
</feature>
<dbReference type="Proteomes" id="UP000541426">
    <property type="component" value="Unassembled WGS sequence"/>
</dbReference>
<accession>A0A7W6GUE5</accession>
<dbReference type="RefSeq" id="WP_183966497.1">
    <property type="nucleotide sequence ID" value="NZ_BAABBZ010000005.1"/>
</dbReference>
<organism evidence="2 3">
    <name type="scientific">Sagittula marina</name>
    <dbReference type="NCBI Taxonomy" id="943940"/>
    <lineage>
        <taxon>Bacteria</taxon>
        <taxon>Pseudomonadati</taxon>
        <taxon>Pseudomonadota</taxon>
        <taxon>Alphaproteobacteria</taxon>
        <taxon>Rhodobacterales</taxon>
        <taxon>Roseobacteraceae</taxon>
        <taxon>Sagittula</taxon>
    </lineage>
</organism>
<keyword evidence="1" id="KW-1133">Transmembrane helix</keyword>
<dbReference type="EMBL" id="JACIEJ010000006">
    <property type="protein sequence ID" value="MBB3986254.1"/>
    <property type="molecule type" value="Genomic_DNA"/>
</dbReference>
<dbReference type="AlphaFoldDB" id="A0A7W6GUE5"/>
<reference evidence="2 3" key="1">
    <citation type="submission" date="2020-08" db="EMBL/GenBank/DDBJ databases">
        <title>Genomic Encyclopedia of Type Strains, Phase IV (KMG-IV): sequencing the most valuable type-strain genomes for metagenomic binning, comparative biology and taxonomic classification.</title>
        <authorList>
            <person name="Goeker M."/>
        </authorList>
    </citation>
    <scope>NUCLEOTIDE SEQUENCE [LARGE SCALE GENOMIC DNA]</scope>
    <source>
        <strain evidence="2 3">DSM 102235</strain>
    </source>
</reference>
<evidence type="ECO:0000313" key="3">
    <source>
        <dbReference type="Proteomes" id="UP000541426"/>
    </source>
</evidence>
<keyword evidence="1" id="KW-0812">Transmembrane</keyword>
<evidence type="ECO:0000256" key="1">
    <source>
        <dbReference type="SAM" id="Phobius"/>
    </source>
</evidence>
<evidence type="ECO:0000313" key="2">
    <source>
        <dbReference type="EMBL" id="MBB3986254.1"/>
    </source>
</evidence>
<gene>
    <name evidence="2" type="ORF">GGQ68_002593</name>
</gene>
<proteinExistence type="predicted"/>
<name>A0A7W6GUE5_9RHOB</name>
<comment type="caution">
    <text evidence="2">The sequence shown here is derived from an EMBL/GenBank/DDBJ whole genome shotgun (WGS) entry which is preliminary data.</text>
</comment>
<keyword evidence="1" id="KW-0472">Membrane</keyword>